<dbReference type="Gene3D" id="3.40.640.10">
    <property type="entry name" value="Type I PLP-dependent aspartate aminotransferase-like (Major domain)"/>
    <property type="match status" value="1"/>
</dbReference>
<dbReference type="GO" id="GO:0030170">
    <property type="term" value="F:pyridoxal phosphate binding"/>
    <property type="evidence" value="ECO:0007669"/>
    <property type="project" value="InterPro"/>
</dbReference>
<dbReference type="PANTHER" id="PTHR42885:SF1">
    <property type="entry name" value="THREONINE-PHOSPHATE DECARBOXYLASE"/>
    <property type="match status" value="1"/>
</dbReference>
<dbReference type="Pfam" id="PF00155">
    <property type="entry name" value="Aminotran_1_2"/>
    <property type="match status" value="1"/>
</dbReference>
<dbReference type="InterPro" id="IPR004838">
    <property type="entry name" value="NHTrfase_class1_PyrdxlP-BS"/>
</dbReference>
<dbReference type="Gene3D" id="3.90.1150.10">
    <property type="entry name" value="Aspartate Aminotransferase, domain 1"/>
    <property type="match status" value="1"/>
</dbReference>
<evidence type="ECO:0000256" key="1">
    <source>
        <dbReference type="ARBA" id="ARBA00001933"/>
    </source>
</evidence>
<dbReference type="RefSeq" id="WP_157301584.1">
    <property type="nucleotide sequence ID" value="NZ_BAAAZB010000004.1"/>
</dbReference>
<dbReference type="SUPFAM" id="SSF53383">
    <property type="entry name" value="PLP-dependent transferases"/>
    <property type="match status" value="1"/>
</dbReference>
<gene>
    <name evidence="5" type="ORF">GO495_20420</name>
</gene>
<evidence type="ECO:0000256" key="2">
    <source>
        <dbReference type="ARBA" id="ARBA00022898"/>
    </source>
</evidence>
<dbReference type="PROSITE" id="PS00105">
    <property type="entry name" value="AA_TRANSFER_CLASS_1"/>
    <property type="match status" value="1"/>
</dbReference>
<dbReference type="InterPro" id="IPR015421">
    <property type="entry name" value="PyrdxlP-dep_Trfase_major"/>
</dbReference>
<feature type="domain" description="Aminotransferase class I/classII large" evidence="4">
    <location>
        <begin position="20"/>
        <end position="330"/>
    </location>
</feature>
<evidence type="ECO:0000313" key="5">
    <source>
        <dbReference type="EMBL" id="MVT42973.1"/>
    </source>
</evidence>
<dbReference type="EC" id="2.6.1.-" evidence="3"/>
<dbReference type="PANTHER" id="PTHR42885">
    <property type="entry name" value="HISTIDINOL-PHOSPHATE AMINOTRANSFERASE-RELATED"/>
    <property type="match status" value="1"/>
</dbReference>
<dbReference type="EMBL" id="WRXO01000006">
    <property type="protein sequence ID" value="MVT42973.1"/>
    <property type="molecule type" value="Genomic_DNA"/>
</dbReference>
<proteinExistence type="inferred from homology"/>
<keyword evidence="3 5" id="KW-0032">Aminotransferase</keyword>
<dbReference type="InterPro" id="IPR015424">
    <property type="entry name" value="PyrdxlP-dep_Trfase"/>
</dbReference>
<sequence length="338" mass="38103">MLNGHGDDGYLFGKEIKADFSSNVFYEGLADGLRKHLSDSLYKLNNYPEVNAQRLQKALATWHNLIPEQVLVTNGATEAFYLIAHAYRNSSATIITPAFAEYEDACVANDMDVRFKEWEYYPNFIPVDTSLVFLGNPNNPTGNIVSPPKLWEWIRHYPDTIFVLDEAYADFTKSRRSMVQILSDCKNLIIVKSLTKTYSIPGLRLGYLLGNAEIIQHIQEYKMPWSVNALAIEAGLYIIEHAASLALPVDKLLADTASLMSELKQYVTVFDTQTNFFLCQTDKGTAAELKSFLLHEYGVLIRDASNFRTLTPKHFRVATQSPEKNALLVKGIAAWTKS</sequence>
<comment type="similarity">
    <text evidence="3">Belongs to the class-I pyridoxal-phosphate-dependent aminotransferase family.</text>
</comment>
<accession>A0A6N8JCN8</accession>
<dbReference type="InterPro" id="IPR015422">
    <property type="entry name" value="PyrdxlP-dep_Trfase_small"/>
</dbReference>
<evidence type="ECO:0000259" key="4">
    <source>
        <dbReference type="Pfam" id="PF00155"/>
    </source>
</evidence>
<dbReference type="InterPro" id="IPR004839">
    <property type="entry name" value="Aminotransferase_I/II_large"/>
</dbReference>
<dbReference type="CDD" id="cd00609">
    <property type="entry name" value="AAT_like"/>
    <property type="match status" value="1"/>
</dbReference>
<dbReference type="OrthoDB" id="9813612at2"/>
<dbReference type="Proteomes" id="UP000468388">
    <property type="component" value="Unassembled WGS sequence"/>
</dbReference>
<evidence type="ECO:0000313" key="6">
    <source>
        <dbReference type="Proteomes" id="UP000468388"/>
    </source>
</evidence>
<organism evidence="5 6">
    <name type="scientific">Chitinophaga oryziterrae</name>
    <dbReference type="NCBI Taxonomy" id="1031224"/>
    <lineage>
        <taxon>Bacteria</taxon>
        <taxon>Pseudomonadati</taxon>
        <taxon>Bacteroidota</taxon>
        <taxon>Chitinophagia</taxon>
        <taxon>Chitinophagales</taxon>
        <taxon>Chitinophagaceae</taxon>
        <taxon>Chitinophaga</taxon>
    </lineage>
</organism>
<keyword evidence="3 5" id="KW-0808">Transferase</keyword>
<comment type="caution">
    <text evidence="5">The sequence shown here is derived from an EMBL/GenBank/DDBJ whole genome shotgun (WGS) entry which is preliminary data.</text>
</comment>
<reference evidence="5 6" key="1">
    <citation type="submission" date="2019-12" db="EMBL/GenBank/DDBJ databases">
        <title>The draft genomic sequence of strain Chitinophaga oryziterrae JCM 16595.</title>
        <authorList>
            <person name="Zhang X."/>
        </authorList>
    </citation>
    <scope>NUCLEOTIDE SEQUENCE [LARGE SCALE GENOMIC DNA]</scope>
    <source>
        <strain evidence="5 6">JCM 16595</strain>
    </source>
</reference>
<name>A0A6N8JCN8_9BACT</name>
<protein>
    <recommendedName>
        <fullName evidence="3">Aminotransferase</fullName>
        <ecNumber evidence="3">2.6.1.-</ecNumber>
    </recommendedName>
</protein>
<comment type="cofactor">
    <cofactor evidence="1 3">
        <name>pyridoxal 5'-phosphate</name>
        <dbReference type="ChEBI" id="CHEBI:597326"/>
    </cofactor>
</comment>
<dbReference type="GO" id="GO:0008483">
    <property type="term" value="F:transaminase activity"/>
    <property type="evidence" value="ECO:0007669"/>
    <property type="project" value="UniProtKB-KW"/>
</dbReference>
<keyword evidence="6" id="KW-1185">Reference proteome</keyword>
<dbReference type="AlphaFoldDB" id="A0A6N8JCN8"/>
<evidence type="ECO:0000256" key="3">
    <source>
        <dbReference type="RuleBase" id="RU000481"/>
    </source>
</evidence>
<keyword evidence="2" id="KW-0663">Pyridoxal phosphate</keyword>